<feature type="region of interest" description="Disordered" evidence="1">
    <location>
        <begin position="1"/>
        <end position="29"/>
    </location>
</feature>
<feature type="compositionally biased region" description="Pro residues" evidence="1">
    <location>
        <begin position="105"/>
        <end position="114"/>
    </location>
</feature>
<sequence>MKTQFVPTYAEPGRQETSSPQKNVHLQPSHQSVLLTLVTPKLAPAAAAAKILPRLKNARSSAPKRATAAAGHRCAPVAVTSHPGIDLRQASHRSPSSQSSHPLPSSLPHPLTLPPPIQKISQDLLQTPQARVTSSRGPAYNPYFSRGVLLFLLPTRSRVR</sequence>
<feature type="compositionally biased region" description="Low complexity" evidence="1">
    <location>
        <begin position="92"/>
        <end position="104"/>
    </location>
</feature>
<feature type="compositionally biased region" description="Polar residues" evidence="1">
    <location>
        <begin position="15"/>
        <end position="29"/>
    </location>
</feature>
<keyword evidence="3" id="KW-1185">Reference proteome</keyword>
<protein>
    <submittedName>
        <fullName evidence="2">Uncharacterized protein</fullName>
    </submittedName>
</protein>
<name>A0A8E2E8T1_9PEZI</name>
<evidence type="ECO:0000256" key="1">
    <source>
        <dbReference type="SAM" id="MobiDB-lite"/>
    </source>
</evidence>
<accession>A0A8E2E8T1</accession>
<proteinExistence type="predicted"/>
<reference evidence="2 3" key="1">
    <citation type="journal article" date="2016" name="Nat. Commun.">
        <title>Ectomycorrhizal ecology is imprinted in the genome of the dominant symbiotic fungus Cenococcum geophilum.</title>
        <authorList>
            <consortium name="DOE Joint Genome Institute"/>
            <person name="Peter M."/>
            <person name="Kohler A."/>
            <person name="Ohm R.A."/>
            <person name="Kuo A."/>
            <person name="Krutzmann J."/>
            <person name="Morin E."/>
            <person name="Arend M."/>
            <person name="Barry K.W."/>
            <person name="Binder M."/>
            <person name="Choi C."/>
            <person name="Clum A."/>
            <person name="Copeland A."/>
            <person name="Grisel N."/>
            <person name="Haridas S."/>
            <person name="Kipfer T."/>
            <person name="LaButti K."/>
            <person name="Lindquist E."/>
            <person name="Lipzen A."/>
            <person name="Maire R."/>
            <person name="Meier B."/>
            <person name="Mihaltcheva S."/>
            <person name="Molinier V."/>
            <person name="Murat C."/>
            <person name="Poggeler S."/>
            <person name="Quandt C.A."/>
            <person name="Sperisen C."/>
            <person name="Tritt A."/>
            <person name="Tisserant E."/>
            <person name="Crous P.W."/>
            <person name="Henrissat B."/>
            <person name="Nehls U."/>
            <person name="Egli S."/>
            <person name="Spatafora J.W."/>
            <person name="Grigoriev I.V."/>
            <person name="Martin F.M."/>
        </authorList>
    </citation>
    <scope>NUCLEOTIDE SEQUENCE [LARGE SCALE GENOMIC DNA]</scope>
    <source>
        <strain evidence="2 3">CBS 459.81</strain>
    </source>
</reference>
<dbReference type="Proteomes" id="UP000250266">
    <property type="component" value="Unassembled WGS sequence"/>
</dbReference>
<gene>
    <name evidence="2" type="ORF">K432DRAFT_65138</name>
</gene>
<dbReference type="EMBL" id="KV745003">
    <property type="protein sequence ID" value="OCK79477.1"/>
    <property type="molecule type" value="Genomic_DNA"/>
</dbReference>
<feature type="region of interest" description="Disordered" evidence="1">
    <location>
        <begin position="56"/>
        <end position="114"/>
    </location>
</feature>
<dbReference type="AlphaFoldDB" id="A0A8E2E8T1"/>
<evidence type="ECO:0000313" key="3">
    <source>
        <dbReference type="Proteomes" id="UP000250266"/>
    </source>
</evidence>
<organism evidence="2 3">
    <name type="scientific">Lepidopterella palustris CBS 459.81</name>
    <dbReference type="NCBI Taxonomy" id="1314670"/>
    <lineage>
        <taxon>Eukaryota</taxon>
        <taxon>Fungi</taxon>
        <taxon>Dikarya</taxon>
        <taxon>Ascomycota</taxon>
        <taxon>Pezizomycotina</taxon>
        <taxon>Dothideomycetes</taxon>
        <taxon>Pleosporomycetidae</taxon>
        <taxon>Mytilinidiales</taxon>
        <taxon>Argynnaceae</taxon>
        <taxon>Lepidopterella</taxon>
    </lineage>
</organism>
<evidence type="ECO:0000313" key="2">
    <source>
        <dbReference type="EMBL" id="OCK79477.1"/>
    </source>
</evidence>